<evidence type="ECO:0000259" key="4">
    <source>
        <dbReference type="PROSITE" id="PS01124"/>
    </source>
</evidence>
<proteinExistence type="predicted"/>
<dbReference type="PROSITE" id="PS01124">
    <property type="entry name" value="HTH_ARAC_FAMILY_2"/>
    <property type="match status" value="1"/>
</dbReference>
<name>A0ABS7GL33_9BACT</name>
<dbReference type="PROSITE" id="PS00041">
    <property type="entry name" value="HTH_ARAC_FAMILY_1"/>
    <property type="match status" value="1"/>
</dbReference>
<dbReference type="InterPro" id="IPR009057">
    <property type="entry name" value="Homeodomain-like_sf"/>
</dbReference>
<organism evidence="5 6">
    <name type="scientific">Chitinophaga rhizophila</name>
    <dbReference type="NCBI Taxonomy" id="2866212"/>
    <lineage>
        <taxon>Bacteria</taxon>
        <taxon>Pseudomonadati</taxon>
        <taxon>Bacteroidota</taxon>
        <taxon>Chitinophagia</taxon>
        <taxon>Chitinophagales</taxon>
        <taxon>Chitinophagaceae</taxon>
        <taxon>Chitinophaga</taxon>
    </lineage>
</organism>
<dbReference type="Proteomes" id="UP000812961">
    <property type="component" value="Unassembled WGS sequence"/>
</dbReference>
<dbReference type="SMART" id="SM00342">
    <property type="entry name" value="HTH_ARAC"/>
    <property type="match status" value="1"/>
</dbReference>
<keyword evidence="6" id="KW-1185">Reference proteome</keyword>
<dbReference type="InterPro" id="IPR018062">
    <property type="entry name" value="HTH_AraC-typ_CS"/>
</dbReference>
<evidence type="ECO:0000313" key="5">
    <source>
        <dbReference type="EMBL" id="MBW8687845.1"/>
    </source>
</evidence>
<protein>
    <submittedName>
        <fullName evidence="5">Helix-turn-helix transcriptional regulator</fullName>
    </submittedName>
</protein>
<keyword evidence="2" id="KW-0238">DNA-binding</keyword>
<reference evidence="5 6" key="1">
    <citation type="submission" date="2021-08" db="EMBL/GenBank/DDBJ databases">
        <title>The genome sequence of Chitinophaga sp. B61.</title>
        <authorList>
            <person name="Zhang X."/>
        </authorList>
    </citation>
    <scope>NUCLEOTIDE SEQUENCE [LARGE SCALE GENOMIC DNA]</scope>
    <source>
        <strain evidence="5 6">B61</strain>
    </source>
</reference>
<keyword evidence="1" id="KW-0805">Transcription regulation</keyword>
<evidence type="ECO:0000256" key="1">
    <source>
        <dbReference type="ARBA" id="ARBA00023015"/>
    </source>
</evidence>
<dbReference type="EMBL" id="JAICCF010000005">
    <property type="protein sequence ID" value="MBW8687845.1"/>
    <property type="molecule type" value="Genomic_DNA"/>
</dbReference>
<dbReference type="InterPro" id="IPR018060">
    <property type="entry name" value="HTH_AraC"/>
</dbReference>
<evidence type="ECO:0000256" key="3">
    <source>
        <dbReference type="ARBA" id="ARBA00023163"/>
    </source>
</evidence>
<dbReference type="Gene3D" id="1.10.10.60">
    <property type="entry name" value="Homeodomain-like"/>
    <property type="match status" value="1"/>
</dbReference>
<comment type="caution">
    <text evidence="5">The sequence shown here is derived from an EMBL/GenBank/DDBJ whole genome shotgun (WGS) entry which is preliminary data.</text>
</comment>
<dbReference type="SUPFAM" id="SSF46689">
    <property type="entry name" value="Homeodomain-like"/>
    <property type="match status" value="2"/>
</dbReference>
<dbReference type="PANTHER" id="PTHR47504:SF5">
    <property type="entry name" value="RIGHT ORIGIN-BINDING PROTEIN"/>
    <property type="match status" value="1"/>
</dbReference>
<gene>
    <name evidence="5" type="ORF">K1Y79_26130</name>
</gene>
<dbReference type="RefSeq" id="WP_220253164.1">
    <property type="nucleotide sequence ID" value="NZ_JAICCF010000005.1"/>
</dbReference>
<evidence type="ECO:0000313" key="6">
    <source>
        <dbReference type="Proteomes" id="UP000812961"/>
    </source>
</evidence>
<dbReference type="Pfam" id="PF12833">
    <property type="entry name" value="HTH_18"/>
    <property type="match status" value="1"/>
</dbReference>
<accession>A0ABS7GL33</accession>
<keyword evidence="3" id="KW-0804">Transcription</keyword>
<evidence type="ECO:0000256" key="2">
    <source>
        <dbReference type="ARBA" id="ARBA00023125"/>
    </source>
</evidence>
<feature type="domain" description="HTH araC/xylS-type" evidence="4">
    <location>
        <begin position="15"/>
        <end position="113"/>
    </location>
</feature>
<sequence>MTHNPPAREMELMALKALSYADDHMSDSFEMKDVADHLGISYSYFYHSFTTVIGEPYWQYVKRHRLEVSAGLLRHSAYNISEIGDRTGYATVAAYTKAFTQLFGKSPRNFRKIDTLPNEQRTLETINHIVQAFDKKGTLITPLFSFERTETDHLPDSTLFYTLLSRGQDPVAQMIMKMNREEQRMREIISNNYLVNAKVITSTLDSVPVTEYERMSMYAGILIPNKDITPALEHTMAAEKLMIKRMPGGHYITLPVPTDFATAGIPMYEFMDRNIKQGVFKMSGTHFFISILSPNSCVIYIPHFKQLI</sequence>
<dbReference type="InterPro" id="IPR050959">
    <property type="entry name" value="MarA-like"/>
</dbReference>
<dbReference type="PANTHER" id="PTHR47504">
    <property type="entry name" value="RIGHT ORIGIN-BINDING PROTEIN"/>
    <property type="match status" value="1"/>
</dbReference>